<evidence type="ECO:0000313" key="9">
    <source>
        <dbReference type="EMBL" id="RQG94844.1"/>
    </source>
</evidence>
<evidence type="ECO:0000256" key="1">
    <source>
        <dbReference type="ARBA" id="ARBA00004651"/>
    </source>
</evidence>
<evidence type="ECO:0000256" key="5">
    <source>
        <dbReference type="ARBA" id="ARBA00022989"/>
    </source>
</evidence>
<dbReference type="Pfam" id="PF19300">
    <property type="entry name" value="BPD_transp_1_N"/>
    <property type="match status" value="1"/>
</dbReference>
<dbReference type="Pfam" id="PF00528">
    <property type="entry name" value="BPD_transp_1"/>
    <property type="match status" value="1"/>
</dbReference>
<dbReference type="GO" id="GO:0005886">
    <property type="term" value="C:plasma membrane"/>
    <property type="evidence" value="ECO:0007669"/>
    <property type="project" value="UniProtKB-SubCell"/>
</dbReference>
<dbReference type="Gene3D" id="1.10.3720.10">
    <property type="entry name" value="MetI-like"/>
    <property type="match status" value="1"/>
</dbReference>
<keyword evidence="6" id="KW-0472">Membrane</keyword>
<organism evidence="9 10">
    <name type="scientific">Natrarchaeobius chitinivorans</name>
    <dbReference type="NCBI Taxonomy" id="1679083"/>
    <lineage>
        <taxon>Archaea</taxon>
        <taxon>Methanobacteriati</taxon>
        <taxon>Methanobacteriota</taxon>
        <taxon>Stenosarchaea group</taxon>
        <taxon>Halobacteria</taxon>
        <taxon>Halobacteriales</taxon>
        <taxon>Natrialbaceae</taxon>
        <taxon>Natrarchaeobius</taxon>
    </lineage>
</organism>
<protein>
    <submittedName>
        <fullName evidence="9">ABC transporter permease</fullName>
    </submittedName>
</protein>
<comment type="subcellular location">
    <subcellularLocation>
        <location evidence="1 7">Cell membrane</location>
        <topology evidence="1 7">Multi-pass membrane protein</topology>
    </subcellularLocation>
</comment>
<name>A0A3N6M330_NATCH</name>
<evidence type="ECO:0000256" key="4">
    <source>
        <dbReference type="ARBA" id="ARBA00022692"/>
    </source>
</evidence>
<evidence type="ECO:0000256" key="7">
    <source>
        <dbReference type="RuleBase" id="RU363032"/>
    </source>
</evidence>
<accession>A0A3N6M330</accession>
<dbReference type="RefSeq" id="WP_124195505.1">
    <property type="nucleotide sequence ID" value="NZ_REGA01000007.1"/>
</dbReference>
<dbReference type="GO" id="GO:0055085">
    <property type="term" value="P:transmembrane transport"/>
    <property type="evidence" value="ECO:0007669"/>
    <property type="project" value="InterPro"/>
</dbReference>
<dbReference type="InterPro" id="IPR035906">
    <property type="entry name" value="MetI-like_sf"/>
</dbReference>
<dbReference type="PANTHER" id="PTHR43163">
    <property type="entry name" value="DIPEPTIDE TRANSPORT SYSTEM PERMEASE PROTEIN DPPB-RELATED"/>
    <property type="match status" value="1"/>
</dbReference>
<proteinExistence type="inferred from homology"/>
<keyword evidence="3" id="KW-1003">Cell membrane</keyword>
<dbReference type="PROSITE" id="PS50928">
    <property type="entry name" value="ABC_TM1"/>
    <property type="match status" value="1"/>
</dbReference>
<dbReference type="OrthoDB" id="44105at2157"/>
<dbReference type="InterPro" id="IPR045621">
    <property type="entry name" value="BPD_transp_1_N"/>
</dbReference>
<evidence type="ECO:0000313" key="10">
    <source>
        <dbReference type="Proteomes" id="UP000282323"/>
    </source>
</evidence>
<comment type="similarity">
    <text evidence="7">Belongs to the binding-protein-dependent transport system permease family.</text>
</comment>
<dbReference type="Proteomes" id="UP000282323">
    <property type="component" value="Unassembled WGS sequence"/>
</dbReference>
<reference evidence="9 10" key="1">
    <citation type="submission" date="2018-10" db="EMBL/GenBank/DDBJ databases">
        <title>Natrarchaeobius chitinivorans gen. nov., sp. nov., and Natrarchaeobius haloalkaliphilus sp. nov., alkaliphilic, chitin-utilizing haloarchaea from hypersaline alkaline lakes.</title>
        <authorList>
            <person name="Sorokin D.Y."/>
            <person name="Elcheninov A.G."/>
            <person name="Kostrikina N.A."/>
            <person name="Bale N.J."/>
            <person name="Sinninghe Damste J.S."/>
            <person name="Khijniak T.V."/>
            <person name="Kublanov I.V."/>
            <person name="Toshchakov S.V."/>
        </authorList>
    </citation>
    <scope>NUCLEOTIDE SEQUENCE [LARGE SCALE GENOMIC DNA]</scope>
    <source>
        <strain evidence="9 10">AArcht4T</strain>
    </source>
</reference>
<gene>
    <name evidence="9" type="ORF">EA473_10110</name>
</gene>
<keyword evidence="10" id="KW-1185">Reference proteome</keyword>
<evidence type="ECO:0000256" key="2">
    <source>
        <dbReference type="ARBA" id="ARBA00022448"/>
    </source>
</evidence>
<dbReference type="AlphaFoldDB" id="A0A3N6M330"/>
<keyword evidence="2 7" id="KW-0813">Transport</keyword>
<dbReference type="CDD" id="cd06261">
    <property type="entry name" value="TM_PBP2"/>
    <property type="match status" value="1"/>
</dbReference>
<dbReference type="SUPFAM" id="SSF161098">
    <property type="entry name" value="MetI-like"/>
    <property type="match status" value="1"/>
</dbReference>
<feature type="domain" description="ABC transmembrane type-1" evidence="8">
    <location>
        <begin position="97"/>
        <end position="302"/>
    </location>
</feature>
<dbReference type="EMBL" id="REGA01000007">
    <property type="protein sequence ID" value="RQG94844.1"/>
    <property type="molecule type" value="Genomic_DNA"/>
</dbReference>
<sequence>MSILSYAAKRLFVSIWVLFGASILIFGIVHLVPGDPARVTLGRFADREAVEGVRQEMGLNDPLYVQYSDWLVGTLTGDWGNSLISNQPVLTLIVERFPKSIELALFALAIAVVISLPLGIMGALNRSTKTDQATLFFSQIGIAIPNFWLGIMLALIFGRYLGVLPASGSVAFTEDPVQNIRHLILPGVSLGILAAAVLTRYMRSEMIDQLNKDYVTTARAFGHPKKRIVWKYTLKNALIPYVTMLGMQFGFLIGGVVVIETVFAYGGVGQLILNGLLNRDYPIVQMSLLILAGTFILVNLVVDIVYGYLNPRISY</sequence>
<dbReference type="PANTHER" id="PTHR43163:SF6">
    <property type="entry name" value="DIPEPTIDE TRANSPORT SYSTEM PERMEASE PROTEIN DPPB-RELATED"/>
    <property type="match status" value="1"/>
</dbReference>
<dbReference type="InterPro" id="IPR000515">
    <property type="entry name" value="MetI-like"/>
</dbReference>
<evidence type="ECO:0000259" key="8">
    <source>
        <dbReference type="PROSITE" id="PS50928"/>
    </source>
</evidence>
<evidence type="ECO:0000256" key="6">
    <source>
        <dbReference type="ARBA" id="ARBA00023136"/>
    </source>
</evidence>
<keyword evidence="4" id="KW-0812">Transmembrane</keyword>
<comment type="caution">
    <text evidence="9">The sequence shown here is derived from an EMBL/GenBank/DDBJ whole genome shotgun (WGS) entry which is preliminary data.</text>
</comment>
<keyword evidence="5" id="KW-1133">Transmembrane helix</keyword>
<evidence type="ECO:0000256" key="3">
    <source>
        <dbReference type="ARBA" id="ARBA00022475"/>
    </source>
</evidence>